<dbReference type="GO" id="GO:0005741">
    <property type="term" value="C:mitochondrial outer membrane"/>
    <property type="evidence" value="ECO:0007669"/>
    <property type="project" value="UniProtKB-SubCell"/>
</dbReference>
<dbReference type="AlphaFoldDB" id="A0A507FEA7"/>
<comment type="similarity">
    <text evidence="2">Belongs to the Tom22 family.</text>
</comment>
<dbReference type="EMBL" id="QEAP01000174">
    <property type="protein sequence ID" value="TPX73626.1"/>
    <property type="molecule type" value="Genomic_DNA"/>
</dbReference>
<evidence type="ECO:0000256" key="11">
    <source>
        <dbReference type="ARBA" id="ARBA00023170"/>
    </source>
</evidence>
<proteinExistence type="inferred from homology"/>
<evidence type="ECO:0000256" key="10">
    <source>
        <dbReference type="ARBA" id="ARBA00023136"/>
    </source>
</evidence>
<keyword evidence="9" id="KW-0496">Mitochondrion</keyword>
<evidence type="ECO:0000256" key="2">
    <source>
        <dbReference type="ARBA" id="ARBA00009874"/>
    </source>
</evidence>
<keyword evidence="6" id="KW-0653">Protein transport</keyword>
<gene>
    <name evidence="13" type="ORF">CcCBS67573_g05103</name>
</gene>
<evidence type="ECO:0000313" key="14">
    <source>
        <dbReference type="Proteomes" id="UP000320333"/>
    </source>
</evidence>
<organism evidence="13 14">
    <name type="scientific">Chytriomyces confervae</name>
    <dbReference type="NCBI Taxonomy" id="246404"/>
    <lineage>
        <taxon>Eukaryota</taxon>
        <taxon>Fungi</taxon>
        <taxon>Fungi incertae sedis</taxon>
        <taxon>Chytridiomycota</taxon>
        <taxon>Chytridiomycota incertae sedis</taxon>
        <taxon>Chytridiomycetes</taxon>
        <taxon>Chytridiales</taxon>
        <taxon>Chytriomycetaceae</taxon>
        <taxon>Chytriomyces</taxon>
    </lineage>
</organism>
<sequence>MPELIDLRGEDDRDEDFVTDDENLQTEEEDDEFEQETFFERLSALVDIIPPTKRHVIYKSVTNTFSTGFAISQFAGKGLWVIATSALLVLMPVALEIERESFAIQQENAQMVQAKQAAQIQSEVAQV</sequence>
<keyword evidence="5" id="KW-1000">Mitochondrion outer membrane</keyword>
<evidence type="ECO:0000256" key="7">
    <source>
        <dbReference type="ARBA" id="ARBA00022989"/>
    </source>
</evidence>
<evidence type="ECO:0000256" key="5">
    <source>
        <dbReference type="ARBA" id="ARBA00022787"/>
    </source>
</evidence>
<evidence type="ECO:0000313" key="13">
    <source>
        <dbReference type="EMBL" id="TPX73626.1"/>
    </source>
</evidence>
<keyword evidence="14" id="KW-1185">Reference proteome</keyword>
<feature type="region of interest" description="Disordered" evidence="12">
    <location>
        <begin position="1"/>
        <end position="33"/>
    </location>
</feature>
<dbReference type="GO" id="GO:0006886">
    <property type="term" value="P:intracellular protein transport"/>
    <property type="evidence" value="ECO:0007669"/>
    <property type="project" value="InterPro"/>
</dbReference>
<dbReference type="OrthoDB" id="10016939at2759"/>
<reference evidence="13 14" key="1">
    <citation type="journal article" date="2019" name="Sci. Rep.">
        <title>Comparative genomics of chytrid fungi reveal insights into the obligate biotrophic and pathogenic lifestyle of Synchytrium endobioticum.</title>
        <authorList>
            <person name="van de Vossenberg B.T.L.H."/>
            <person name="Warris S."/>
            <person name="Nguyen H.D.T."/>
            <person name="van Gent-Pelzer M.P.E."/>
            <person name="Joly D.L."/>
            <person name="van de Geest H.C."/>
            <person name="Bonants P.J.M."/>
            <person name="Smith D.S."/>
            <person name="Levesque C.A."/>
            <person name="van der Lee T.A.J."/>
        </authorList>
    </citation>
    <scope>NUCLEOTIDE SEQUENCE [LARGE SCALE GENOMIC DNA]</scope>
    <source>
        <strain evidence="13 14">CBS 675.73</strain>
    </source>
</reference>
<evidence type="ECO:0008006" key="15">
    <source>
        <dbReference type="Google" id="ProtNLM"/>
    </source>
</evidence>
<feature type="compositionally biased region" description="Acidic residues" evidence="12">
    <location>
        <begin position="12"/>
        <end position="33"/>
    </location>
</feature>
<dbReference type="Pfam" id="PF04281">
    <property type="entry name" value="Tom22"/>
    <property type="match status" value="1"/>
</dbReference>
<keyword evidence="7" id="KW-1133">Transmembrane helix</keyword>
<keyword evidence="8" id="KW-0811">Translocation</keyword>
<dbReference type="Proteomes" id="UP000320333">
    <property type="component" value="Unassembled WGS sequence"/>
</dbReference>
<dbReference type="PANTHER" id="PTHR12504:SF0">
    <property type="entry name" value="MITOCHONDRIAL IMPORT RECEPTOR SUBUNIT TOM22 HOMOLOG"/>
    <property type="match status" value="1"/>
</dbReference>
<comment type="subcellular location">
    <subcellularLocation>
        <location evidence="1">Mitochondrion outer membrane</location>
        <topology evidence="1">Single-pass membrane protein</topology>
    </subcellularLocation>
</comment>
<evidence type="ECO:0000256" key="4">
    <source>
        <dbReference type="ARBA" id="ARBA00022692"/>
    </source>
</evidence>
<comment type="caution">
    <text evidence="13">The sequence shown here is derived from an EMBL/GenBank/DDBJ whole genome shotgun (WGS) entry which is preliminary data.</text>
</comment>
<keyword evidence="11" id="KW-0675">Receptor</keyword>
<dbReference type="PANTHER" id="PTHR12504">
    <property type="entry name" value="MITOCHONDRIAL IMPORT RECEPTOR SUBUNIT TOM22"/>
    <property type="match status" value="1"/>
</dbReference>
<evidence type="ECO:0000256" key="8">
    <source>
        <dbReference type="ARBA" id="ARBA00023010"/>
    </source>
</evidence>
<keyword evidence="4" id="KW-0812">Transmembrane</keyword>
<evidence type="ECO:0000256" key="6">
    <source>
        <dbReference type="ARBA" id="ARBA00022927"/>
    </source>
</evidence>
<dbReference type="CDD" id="cd22884">
    <property type="entry name" value="TOM22"/>
    <property type="match status" value="1"/>
</dbReference>
<evidence type="ECO:0000256" key="1">
    <source>
        <dbReference type="ARBA" id="ARBA00004572"/>
    </source>
</evidence>
<evidence type="ECO:0000256" key="9">
    <source>
        <dbReference type="ARBA" id="ARBA00023128"/>
    </source>
</evidence>
<keyword evidence="10" id="KW-0472">Membrane</keyword>
<evidence type="ECO:0000256" key="12">
    <source>
        <dbReference type="SAM" id="MobiDB-lite"/>
    </source>
</evidence>
<name>A0A507FEA7_9FUNG</name>
<accession>A0A507FEA7</accession>
<feature type="compositionally biased region" description="Basic and acidic residues" evidence="12">
    <location>
        <begin position="1"/>
        <end position="11"/>
    </location>
</feature>
<keyword evidence="3" id="KW-0813">Transport</keyword>
<dbReference type="STRING" id="246404.A0A507FEA7"/>
<evidence type="ECO:0000256" key="3">
    <source>
        <dbReference type="ARBA" id="ARBA00022448"/>
    </source>
</evidence>
<dbReference type="InterPro" id="IPR005683">
    <property type="entry name" value="Tom22"/>
</dbReference>
<protein>
    <recommendedName>
        <fullName evidence="15">Mitochondrial import receptor subunit Tom22</fullName>
    </recommendedName>
</protein>